<dbReference type="EMBL" id="CP003588">
    <property type="protein sequence ID" value="AFK71092.1"/>
    <property type="molecule type" value="Genomic_DNA"/>
</dbReference>
<protein>
    <submittedName>
        <fullName evidence="2">Uncharacterized protein</fullName>
    </submittedName>
</protein>
<evidence type="ECO:0000313" key="2">
    <source>
        <dbReference type="EMBL" id="AFK71092.1"/>
    </source>
</evidence>
<organism evidence="2 3">
    <name type="scientific">Pseudomonas putida ND6</name>
    <dbReference type="NCBI Taxonomy" id="231023"/>
    <lineage>
        <taxon>Bacteria</taxon>
        <taxon>Pseudomonadati</taxon>
        <taxon>Pseudomonadota</taxon>
        <taxon>Gammaproteobacteria</taxon>
        <taxon>Pseudomonadales</taxon>
        <taxon>Pseudomonadaceae</taxon>
        <taxon>Pseudomonas</taxon>
    </lineage>
</organism>
<dbReference type="Proteomes" id="UP000005268">
    <property type="component" value="Chromosome"/>
</dbReference>
<dbReference type="AlphaFoldDB" id="I3V021"/>
<gene>
    <name evidence="2" type="ORF">YSA_07980</name>
</gene>
<feature type="region of interest" description="Disordered" evidence="1">
    <location>
        <begin position="170"/>
        <end position="191"/>
    </location>
</feature>
<evidence type="ECO:0000313" key="3">
    <source>
        <dbReference type="Proteomes" id="UP000005268"/>
    </source>
</evidence>
<evidence type="ECO:0000256" key="1">
    <source>
        <dbReference type="SAM" id="MobiDB-lite"/>
    </source>
</evidence>
<reference evidence="2 3" key="1">
    <citation type="journal article" date="2012" name="J. Bacteriol.">
        <title>Complete Genome Sequence of the Naphthalene-Degrading Pseudomonas putida Strain ND6.</title>
        <authorList>
            <person name="Li S."/>
            <person name="Zhao H."/>
            <person name="Li Y."/>
            <person name="Niu S."/>
            <person name="Cai B."/>
        </authorList>
    </citation>
    <scope>NUCLEOTIDE SEQUENCE [LARGE SCALE GENOMIC DNA]</scope>
    <source>
        <strain evidence="2 3">ND6</strain>
    </source>
</reference>
<feature type="compositionally biased region" description="Polar residues" evidence="1">
    <location>
        <begin position="55"/>
        <end position="72"/>
    </location>
</feature>
<feature type="region of interest" description="Disordered" evidence="1">
    <location>
        <begin position="55"/>
        <end position="75"/>
    </location>
</feature>
<name>I3V021_PSEPU</name>
<dbReference type="HOGENOM" id="CLU_121423_0_0_6"/>
<dbReference type="KEGG" id="ppi:YSA_07980"/>
<sequence>MAFALGTCQRDFQGGNMIIAANGVSWQPTLHQPRSTSDEQAVAQIAPVRTPISTANTASQQQNGGSTAQQNAEDARAEAFAKFKVMLQNLSSATTEPVIGEPLPPKTARQEFHDFMSKSPGEMIKEKLLREIGLTEEEYDALPPEMKAKVDELIAQRMKEDIKRKIEEKAQEQIAKADGGLDEEQQAASPI</sequence>
<dbReference type="PATRIC" id="fig|231023.4.peg.3840"/>
<proteinExistence type="predicted"/>
<accession>I3V021</accession>